<feature type="transmembrane region" description="Helical" evidence="2">
    <location>
        <begin position="188"/>
        <end position="213"/>
    </location>
</feature>
<organism evidence="3 4">
    <name type="scientific">Pseudocercospora eumusae</name>
    <dbReference type="NCBI Taxonomy" id="321146"/>
    <lineage>
        <taxon>Eukaryota</taxon>
        <taxon>Fungi</taxon>
        <taxon>Dikarya</taxon>
        <taxon>Ascomycota</taxon>
        <taxon>Pezizomycotina</taxon>
        <taxon>Dothideomycetes</taxon>
        <taxon>Dothideomycetidae</taxon>
        <taxon>Mycosphaerellales</taxon>
        <taxon>Mycosphaerellaceae</taxon>
        <taxon>Pseudocercospora</taxon>
    </lineage>
</organism>
<reference evidence="3 4" key="1">
    <citation type="submission" date="2015-07" db="EMBL/GenBank/DDBJ databases">
        <title>Comparative genomics of the Sigatoka disease complex on banana suggests a link between parallel evolutionary changes in Pseudocercospora fijiensis and Pseudocercospora eumusae and increased virulence on the banana host.</title>
        <authorList>
            <person name="Chang T.-C."/>
            <person name="Salvucci A."/>
            <person name="Crous P.W."/>
            <person name="Stergiopoulos I."/>
        </authorList>
    </citation>
    <scope>NUCLEOTIDE SEQUENCE [LARGE SCALE GENOMIC DNA]</scope>
    <source>
        <strain evidence="3 4">CBS 114824</strain>
    </source>
</reference>
<dbReference type="OrthoDB" id="10611195at2759"/>
<accession>A0A139HDD8</accession>
<keyword evidence="2" id="KW-0812">Transmembrane</keyword>
<dbReference type="AlphaFoldDB" id="A0A139HDD8"/>
<keyword evidence="4" id="KW-1185">Reference proteome</keyword>
<feature type="region of interest" description="Disordered" evidence="1">
    <location>
        <begin position="341"/>
        <end position="365"/>
    </location>
</feature>
<sequence>MKRAPLAAMEVASNLKPTIEDDSDLHWEAVGTTIPPESLPQTERLTVKFDEVEQADHRKLRNAKARRFTTATNTDQDVQTKQDLSLGLKAKQLCDGLVTSVLDMVLKAILLALLGYIVLPVQSFDSAPTTSKWTADGLIWGLDKIQPYVARLTAAVRQCIARSGKYIIDNKHIWNANGKRFGKMAADALLWTLSSAGRIVLAFILLHAVLLCLHSHQSRQSEGVQQQNPFALEVPDLTNLLVDLDRYSRLSDLMDLAWKDVQAGSEAGSSAAGDAHAVPYCPFGYPKGQEDETIPSNVDRKEHIMQLTPMEEWLKKNYEDIVKAKEEFGVHYEEIVQELRTREERASGMTRESRRVSESIRAEVA</sequence>
<comment type="caution">
    <text evidence="3">The sequence shown here is derived from an EMBL/GenBank/DDBJ whole genome shotgun (WGS) entry which is preliminary data.</text>
</comment>
<keyword evidence="2" id="KW-1133">Transmembrane helix</keyword>
<evidence type="ECO:0000313" key="3">
    <source>
        <dbReference type="EMBL" id="KXT00389.1"/>
    </source>
</evidence>
<evidence type="ECO:0000256" key="2">
    <source>
        <dbReference type="SAM" id="Phobius"/>
    </source>
</evidence>
<evidence type="ECO:0000313" key="4">
    <source>
        <dbReference type="Proteomes" id="UP000070133"/>
    </source>
</evidence>
<dbReference type="EMBL" id="LFZN01000074">
    <property type="protein sequence ID" value="KXT00389.1"/>
    <property type="molecule type" value="Genomic_DNA"/>
</dbReference>
<gene>
    <name evidence="3" type="ORF">AC578_3370</name>
</gene>
<evidence type="ECO:0000256" key="1">
    <source>
        <dbReference type="SAM" id="MobiDB-lite"/>
    </source>
</evidence>
<feature type="transmembrane region" description="Helical" evidence="2">
    <location>
        <begin position="97"/>
        <end position="119"/>
    </location>
</feature>
<keyword evidence="2" id="KW-0472">Membrane</keyword>
<proteinExistence type="predicted"/>
<protein>
    <submittedName>
        <fullName evidence="3">Uncharacterized protein</fullName>
    </submittedName>
</protein>
<name>A0A139HDD8_9PEZI</name>
<dbReference type="Proteomes" id="UP000070133">
    <property type="component" value="Unassembled WGS sequence"/>
</dbReference>